<feature type="compositionally biased region" description="Polar residues" evidence="1">
    <location>
        <begin position="61"/>
        <end position="81"/>
    </location>
</feature>
<feature type="region of interest" description="Disordered" evidence="1">
    <location>
        <begin position="450"/>
        <end position="524"/>
    </location>
</feature>
<feature type="compositionally biased region" description="Low complexity" evidence="1">
    <location>
        <begin position="151"/>
        <end position="160"/>
    </location>
</feature>
<feature type="compositionally biased region" description="Pro residues" evidence="1">
    <location>
        <begin position="127"/>
        <end position="150"/>
    </location>
</feature>
<feature type="compositionally biased region" description="Low complexity" evidence="1">
    <location>
        <begin position="502"/>
        <end position="524"/>
    </location>
</feature>
<protein>
    <recommendedName>
        <fullName evidence="4">C2H2-type domain-containing protein</fullName>
    </recommendedName>
</protein>
<gene>
    <name evidence="2" type="ORF">CAAN4_H07338</name>
</gene>
<feature type="compositionally biased region" description="Low complexity" evidence="1">
    <location>
        <begin position="90"/>
        <end position="99"/>
    </location>
</feature>
<proteinExistence type="predicted"/>
<feature type="region of interest" description="Disordered" evidence="1">
    <location>
        <begin position="356"/>
        <end position="383"/>
    </location>
</feature>
<accession>A0ABP0EJX0</accession>
<feature type="region of interest" description="Disordered" evidence="1">
    <location>
        <begin position="1"/>
        <end position="289"/>
    </location>
</feature>
<name>A0ABP0EJX0_9ASCO</name>
<evidence type="ECO:0008006" key="4">
    <source>
        <dbReference type="Google" id="ProtNLM"/>
    </source>
</evidence>
<evidence type="ECO:0000256" key="1">
    <source>
        <dbReference type="SAM" id="MobiDB-lite"/>
    </source>
</evidence>
<dbReference type="EMBL" id="OZ004260">
    <property type="protein sequence ID" value="CAK7920855.1"/>
    <property type="molecule type" value="Genomic_DNA"/>
</dbReference>
<evidence type="ECO:0000313" key="3">
    <source>
        <dbReference type="Proteomes" id="UP001497600"/>
    </source>
</evidence>
<organism evidence="2 3">
    <name type="scientific">[Candida] anglica</name>
    <dbReference type="NCBI Taxonomy" id="148631"/>
    <lineage>
        <taxon>Eukaryota</taxon>
        <taxon>Fungi</taxon>
        <taxon>Dikarya</taxon>
        <taxon>Ascomycota</taxon>
        <taxon>Saccharomycotina</taxon>
        <taxon>Pichiomycetes</taxon>
        <taxon>Debaryomycetaceae</taxon>
        <taxon>Kurtzmaniella</taxon>
    </lineage>
</organism>
<feature type="compositionally biased region" description="Polar residues" evidence="1">
    <location>
        <begin position="34"/>
        <end position="51"/>
    </location>
</feature>
<sequence length="643" mass="70722">MANLRQSQAAPPSEMVSSSSSPAPGSFFGYETVLSHQQASKNPSQQTLQSQYDPYDPYDPSYNSIQPPTSNQSIPPYNSNHPVEGHRQISQQQHLQQQQQHHHHHLQHHQLPQHPQHPHHQNLQHHPAPPPPPSAPPSAPPHSTAPPPSAPSSHSATASNLSFPYTTSIHHPNHPQHQIIRPGLPPSYSYDSGLPMHQPSDLSAPKRKLSTRADNTKLKTNRSVRHGPSNHNPKDELNQYIDFSPGPPKSSFTPLTLEKDLPSSTGPSSTGPSSTGLSSTGASSTKKSKPEFFLPLDNINVAPRLTEFSAFSDSSVAAYERMRIMEPDLGFDFLDDDTNFYHFQDNVTPMMKPPGTANGYFDSHSPPEGEKQTDNQPMDRLSSHFDFPTVTSAPVVTPTTAVAAAAAAATTTSTSTSTTTSNAAAAATAATSSDFSFTLNDNFDLPLFPDMSNIPYDQSPPTEDPVIDTSPRSPSVETAQPNALFALPRPQFERKNSNQSITSLSSTGSAKDSASTAASLSTATVSKKKRFPKGSICMVCEKYISRDMTRHMRIHDERGRFQCVYPKDMCNHKTGNFNRPYDYKKHLLHIHFEFDDPRGRAAHTLTDKLPMTGKCKACKQRFTANDWLEHHILSSSERCAFIE</sequence>
<feature type="compositionally biased region" description="Polar residues" evidence="1">
    <location>
        <begin position="470"/>
        <end position="481"/>
    </location>
</feature>
<feature type="compositionally biased region" description="Low complexity" evidence="1">
    <location>
        <begin position="9"/>
        <end position="26"/>
    </location>
</feature>
<feature type="compositionally biased region" description="Low complexity" evidence="1">
    <location>
        <begin position="262"/>
        <end position="285"/>
    </location>
</feature>
<reference evidence="2 3" key="1">
    <citation type="submission" date="2024-01" db="EMBL/GenBank/DDBJ databases">
        <authorList>
            <consortium name="Genoscope - CEA"/>
            <person name="William W."/>
        </authorList>
    </citation>
    <scope>NUCLEOTIDE SEQUENCE [LARGE SCALE GENOMIC DNA]</scope>
    <source>
        <strain evidence="2 3">29B2s-10</strain>
    </source>
</reference>
<keyword evidence="3" id="KW-1185">Reference proteome</keyword>
<dbReference type="Proteomes" id="UP001497600">
    <property type="component" value="Chromosome H"/>
</dbReference>
<evidence type="ECO:0000313" key="2">
    <source>
        <dbReference type="EMBL" id="CAK7920855.1"/>
    </source>
</evidence>